<evidence type="ECO:0000256" key="3">
    <source>
        <dbReference type="ARBA" id="ARBA00022692"/>
    </source>
</evidence>
<dbReference type="Proteomes" id="UP001515500">
    <property type="component" value="Chromosome 18"/>
</dbReference>
<reference evidence="9" key="1">
    <citation type="submission" date="2025-08" db="UniProtKB">
        <authorList>
            <consortium name="RefSeq"/>
        </authorList>
    </citation>
    <scope>IDENTIFICATION</scope>
</reference>
<evidence type="ECO:0000256" key="4">
    <source>
        <dbReference type="ARBA" id="ARBA00022989"/>
    </source>
</evidence>
<evidence type="ECO:0000256" key="1">
    <source>
        <dbReference type="ARBA" id="ARBA00004141"/>
    </source>
</evidence>
<evidence type="ECO:0000313" key="9">
    <source>
        <dbReference type="RefSeq" id="XP_039144425.1"/>
    </source>
</evidence>
<feature type="transmembrane region" description="Helical" evidence="7">
    <location>
        <begin position="40"/>
        <end position="60"/>
    </location>
</feature>
<dbReference type="PANTHER" id="PTHR45724">
    <property type="entry name" value="AQUAPORIN NIP2-1"/>
    <property type="match status" value="1"/>
</dbReference>
<feature type="transmembrane region" description="Helical" evidence="7">
    <location>
        <begin position="66"/>
        <end position="86"/>
    </location>
</feature>
<dbReference type="PANTHER" id="PTHR45724:SF21">
    <property type="entry name" value="MAJOR INTRINSIC PROTEIN"/>
    <property type="match status" value="1"/>
</dbReference>
<comment type="similarity">
    <text evidence="6">Belongs to the MIP/aquaporin (TC 1.A.8) family.</text>
</comment>
<evidence type="ECO:0000256" key="6">
    <source>
        <dbReference type="RuleBase" id="RU000477"/>
    </source>
</evidence>
<dbReference type="PROSITE" id="PS00221">
    <property type="entry name" value="MIP"/>
    <property type="match status" value="1"/>
</dbReference>
<dbReference type="PRINTS" id="PR00783">
    <property type="entry name" value="MINTRINSICP"/>
</dbReference>
<evidence type="ECO:0000313" key="8">
    <source>
        <dbReference type="Proteomes" id="UP001515500"/>
    </source>
</evidence>
<dbReference type="InterPro" id="IPR023271">
    <property type="entry name" value="Aquaporin-like"/>
</dbReference>
<feature type="transmembrane region" description="Helical" evidence="7">
    <location>
        <begin position="184"/>
        <end position="206"/>
    </location>
</feature>
<evidence type="ECO:0000256" key="5">
    <source>
        <dbReference type="ARBA" id="ARBA00023136"/>
    </source>
</evidence>
<dbReference type="RefSeq" id="XP_039144425.1">
    <property type="nucleotide sequence ID" value="XM_039288491.1"/>
</dbReference>
<name>A0AB40D0U2_DIOCR</name>
<comment type="subcellular location">
    <subcellularLocation>
        <location evidence="1">Membrane</location>
        <topology evidence="1">Multi-pass membrane protein</topology>
    </subcellularLocation>
</comment>
<dbReference type="GO" id="GO:0015267">
    <property type="term" value="F:channel activity"/>
    <property type="evidence" value="ECO:0007669"/>
    <property type="project" value="InterPro"/>
</dbReference>
<dbReference type="CDD" id="cd00333">
    <property type="entry name" value="MIP"/>
    <property type="match status" value="1"/>
</dbReference>
<keyword evidence="8" id="KW-1185">Reference proteome</keyword>
<proteinExistence type="inferred from homology"/>
<keyword evidence="3 6" id="KW-0812">Transmembrane</keyword>
<dbReference type="Gene3D" id="1.20.1080.10">
    <property type="entry name" value="Glycerol uptake facilitator protein"/>
    <property type="match status" value="1"/>
</dbReference>
<sequence length="263" mass="27944">MSSVVPSTPEVSPKSVMADLELGKLTEMKTQGSPSIWQKAIAEFLGTYILIFIGCGSAFIDQQNNITIVGIALAWGVVITAMVYTFGHISGAHLNPAVTLAFASGLGFPFKQIPVYVISQFLGAILSSISLRALFKETSPGVMLTLPNSLQNDLTVIAWEIIISFILMLVICSAATDHRAPKELCGVAIGAAIFINVLIAGKVTGASMNPARSLGPAIAAKNYNKLWMYIVAPTIGTITASSVYKLLTLSPETINRIGNKQQT</sequence>
<dbReference type="InterPro" id="IPR000425">
    <property type="entry name" value="MIP"/>
</dbReference>
<gene>
    <name evidence="9" type="primary">LOC120281799</name>
</gene>
<dbReference type="InterPro" id="IPR034294">
    <property type="entry name" value="Aquaporin_transptr"/>
</dbReference>
<keyword evidence="4 7" id="KW-1133">Transmembrane helix</keyword>
<keyword evidence="5 7" id="KW-0472">Membrane</keyword>
<dbReference type="NCBIfam" id="TIGR00861">
    <property type="entry name" value="MIP"/>
    <property type="match status" value="1"/>
</dbReference>
<dbReference type="Pfam" id="PF00230">
    <property type="entry name" value="MIP"/>
    <property type="match status" value="1"/>
</dbReference>
<accession>A0AB40D0U2</accession>
<feature type="transmembrane region" description="Helical" evidence="7">
    <location>
        <begin position="226"/>
        <end position="247"/>
    </location>
</feature>
<feature type="transmembrane region" description="Helical" evidence="7">
    <location>
        <begin position="113"/>
        <end position="134"/>
    </location>
</feature>
<feature type="transmembrane region" description="Helical" evidence="7">
    <location>
        <begin position="154"/>
        <end position="172"/>
    </location>
</feature>
<dbReference type="AlphaFoldDB" id="A0AB40D0U2"/>
<organism evidence="8 9">
    <name type="scientific">Dioscorea cayennensis subsp. rotundata</name>
    <name type="common">White Guinea yam</name>
    <name type="synonym">Dioscorea rotundata</name>
    <dbReference type="NCBI Taxonomy" id="55577"/>
    <lineage>
        <taxon>Eukaryota</taxon>
        <taxon>Viridiplantae</taxon>
        <taxon>Streptophyta</taxon>
        <taxon>Embryophyta</taxon>
        <taxon>Tracheophyta</taxon>
        <taxon>Spermatophyta</taxon>
        <taxon>Magnoliopsida</taxon>
        <taxon>Liliopsida</taxon>
        <taxon>Dioscoreales</taxon>
        <taxon>Dioscoreaceae</taxon>
        <taxon>Dioscorea</taxon>
    </lineage>
</organism>
<evidence type="ECO:0000256" key="2">
    <source>
        <dbReference type="ARBA" id="ARBA00022448"/>
    </source>
</evidence>
<dbReference type="SUPFAM" id="SSF81338">
    <property type="entry name" value="Aquaporin-like"/>
    <property type="match status" value="1"/>
</dbReference>
<evidence type="ECO:0000256" key="7">
    <source>
        <dbReference type="SAM" id="Phobius"/>
    </source>
</evidence>
<dbReference type="GO" id="GO:0016020">
    <property type="term" value="C:membrane"/>
    <property type="evidence" value="ECO:0007669"/>
    <property type="project" value="UniProtKB-SubCell"/>
</dbReference>
<protein>
    <submittedName>
        <fullName evidence="9">Nodulin-26-like</fullName>
    </submittedName>
</protein>
<dbReference type="GeneID" id="120281799"/>
<keyword evidence="2 6" id="KW-0813">Transport</keyword>
<dbReference type="InterPro" id="IPR022357">
    <property type="entry name" value="MIP_CS"/>
</dbReference>